<dbReference type="InParanoid" id="A0A090M694"/>
<evidence type="ECO:0008006" key="4">
    <source>
        <dbReference type="Google" id="ProtNLM"/>
    </source>
</evidence>
<dbReference type="KEGG" id="ota:OT_ostta06g00220"/>
<evidence type="ECO:0000313" key="2">
    <source>
        <dbReference type="EMBL" id="CEF98202.1"/>
    </source>
</evidence>
<protein>
    <recommendedName>
        <fullName evidence="4">YjbQ family protein</fullName>
    </recommendedName>
</protein>
<dbReference type="Pfam" id="PF01894">
    <property type="entry name" value="YjbQ"/>
    <property type="match status" value="1"/>
</dbReference>
<accession>A0A090M694</accession>
<dbReference type="SUPFAM" id="SSF111038">
    <property type="entry name" value="YjbQ-like"/>
    <property type="match status" value="1"/>
</dbReference>
<organism evidence="2 3">
    <name type="scientific">Ostreococcus tauri</name>
    <name type="common">Marine green alga</name>
    <dbReference type="NCBI Taxonomy" id="70448"/>
    <lineage>
        <taxon>Eukaryota</taxon>
        <taxon>Viridiplantae</taxon>
        <taxon>Chlorophyta</taxon>
        <taxon>Mamiellophyceae</taxon>
        <taxon>Mamiellales</taxon>
        <taxon>Bathycoccaceae</taxon>
        <taxon>Ostreococcus</taxon>
    </lineage>
</organism>
<dbReference type="PROSITE" id="PS01314">
    <property type="entry name" value="UPF0047"/>
    <property type="match status" value="1"/>
</dbReference>
<comment type="caution">
    <text evidence="2">The sequence shown here is derived from an EMBL/GenBank/DDBJ whole genome shotgun (WGS) entry which is preliminary data.</text>
</comment>
<dbReference type="InterPro" id="IPR035917">
    <property type="entry name" value="YjbQ-like_sf"/>
</dbReference>
<feature type="region of interest" description="Disordered" evidence="1">
    <location>
        <begin position="1"/>
        <end position="30"/>
    </location>
</feature>
<dbReference type="Gene3D" id="2.60.120.460">
    <property type="entry name" value="YjbQ-like"/>
    <property type="match status" value="1"/>
</dbReference>
<reference evidence="3" key="1">
    <citation type="journal article" date="2006" name="Proc. Natl. Acad. Sci. U.S.A.">
        <title>Genome analysis of the smallest free-living eukaryote Ostreococcus tauri unveils many unique features.</title>
        <authorList>
            <person name="Derelle E."/>
            <person name="Ferraz C."/>
            <person name="Rombauts S."/>
            <person name="Rouze P."/>
            <person name="Worden A.Z."/>
            <person name="Robbens S."/>
            <person name="Partensky F."/>
            <person name="Degroeve S."/>
            <person name="Echeynie S."/>
            <person name="Cooke R."/>
            <person name="Saeys Y."/>
            <person name="Wuyts J."/>
            <person name="Jabbari K."/>
            <person name="Bowler C."/>
            <person name="Panaud O."/>
            <person name="Piegu B."/>
            <person name="Ball S.G."/>
            <person name="Ral J.-P."/>
            <person name="Bouget F.-Y."/>
            <person name="Piganeau G."/>
            <person name="De Baets B."/>
            <person name="Picard A."/>
            <person name="Delseny M."/>
            <person name="Demaille J."/>
            <person name="Van de Peer Y."/>
            <person name="Moreau H."/>
        </authorList>
    </citation>
    <scope>NUCLEOTIDE SEQUENCE [LARGE SCALE GENOMIC DNA]</scope>
    <source>
        <strain evidence="3">OTTH 0595 / CCAP 157/2 / RCC745</strain>
    </source>
</reference>
<name>A0A090M694_OSTTA</name>
<dbReference type="RefSeq" id="XP_022839135.1">
    <property type="nucleotide sequence ID" value="XM_022983922.1"/>
</dbReference>
<dbReference type="PANTHER" id="PTHR30615">
    <property type="entry name" value="UNCHARACTERIZED PROTEIN YJBQ-RELATED"/>
    <property type="match status" value="1"/>
</dbReference>
<dbReference type="Proteomes" id="UP000009170">
    <property type="component" value="Unassembled WGS sequence"/>
</dbReference>
<evidence type="ECO:0000256" key="1">
    <source>
        <dbReference type="SAM" id="MobiDB-lite"/>
    </source>
</evidence>
<dbReference type="InterPro" id="IPR001602">
    <property type="entry name" value="UPF0047_YjbQ-like"/>
</dbReference>
<dbReference type="GeneID" id="9835339"/>
<sequence length="204" mass="22793">MTGHITPRSIASSLARGTSRTTRTRTRTPRARWTRRAPIARAAASEHVYRYETIDLGTTLGGIDFKDLSEHIDRAIERAGVREGAVHVISRHTTTAVTINENEERLIDDARMYLSRLAPADDFYLHNDLDRRRGPADWPGGDEAWRAQEPRNCHSHLLSMLIGNSAVVPVSEGKTTLGTWQSVMFVELDGPRERTVGIQVVGIK</sequence>
<proteinExistence type="predicted"/>
<dbReference type="PANTHER" id="PTHR30615:SF16">
    <property type="entry name" value="SECONDARY THIAMINE-PHOSPHATE SYNTHASE ENZYME"/>
    <property type="match status" value="1"/>
</dbReference>
<evidence type="ECO:0000313" key="3">
    <source>
        <dbReference type="Proteomes" id="UP000009170"/>
    </source>
</evidence>
<dbReference type="EMBL" id="CAID01000006">
    <property type="protein sequence ID" value="CEF98202.1"/>
    <property type="molecule type" value="Genomic_DNA"/>
</dbReference>
<reference evidence="2 3" key="2">
    <citation type="journal article" date="2014" name="BMC Genomics">
        <title>An improved genome of the model marine alga Ostreococcus tauri unfolds by assessing Illumina de novo assemblies.</title>
        <authorList>
            <person name="Blanc-Mathieu R."/>
            <person name="Verhelst B."/>
            <person name="Derelle E."/>
            <person name="Rombauts S."/>
            <person name="Bouget F.Y."/>
            <person name="Carre I."/>
            <person name="Chateau A."/>
            <person name="Eyre-Walker A."/>
            <person name="Grimsley N."/>
            <person name="Moreau H."/>
            <person name="Piegu B."/>
            <person name="Rivals E."/>
            <person name="Schackwitz W."/>
            <person name="Van de Peer Y."/>
            <person name="Piganeau G."/>
        </authorList>
    </citation>
    <scope>NUCLEOTIDE SEQUENCE [LARGE SCALE GENOMIC DNA]</scope>
    <source>
        <strain evidence="3">OTTH 0595 / CCAP 157/2 / RCC745</strain>
    </source>
</reference>
<gene>
    <name evidence="2" type="ORF">OT_ostta06g00220</name>
</gene>
<dbReference type="OrthoDB" id="10255963at2759"/>
<keyword evidence="3" id="KW-1185">Reference proteome</keyword>
<dbReference type="AlphaFoldDB" id="A0A090M694"/>